<dbReference type="EnsemblMetazoa" id="HelroT114129">
    <property type="protein sequence ID" value="HelroP114129"/>
    <property type="gene ID" value="HelroG114129"/>
</dbReference>
<evidence type="ECO:0000256" key="8">
    <source>
        <dbReference type="ARBA" id="ARBA00022832"/>
    </source>
</evidence>
<dbReference type="FunFam" id="1.20.140.10:FF:000005">
    <property type="entry name" value="Acyl-coenzyme A oxidase"/>
    <property type="match status" value="1"/>
</dbReference>
<dbReference type="eggNOG" id="KOG0136">
    <property type="taxonomic scope" value="Eukaryota"/>
</dbReference>
<dbReference type="STRING" id="6412.T1EFZ3"/>
<dbReference type="FunFam" id="2.40.110.10:FF:000003">
    <property type="entry name" value="Acyl-coenzyme A oxidase"/>
    <property type="match status" value="1"/>
</dbReference>
<dbReference type="KEGG" id="hro:HELRODRAFT_114129"/>
<evidence type="ECO:0000313" key="20">
    <source>
        <dbReference type="EnsemblMetazoa" id="HelroP114129"/>
    </source>
</evidence>
<dbReference type="EMBL" id="AMQM01006197">
    <property type="status" value="NOT_ANNOTATED_CDS"/>
    <property type="molecule type" value="Genomic_DNA"/>
</dbReference>
<dbReference type="InterPro" id="IPR002655">
    <property type="entry name" value="Acyl-CoA_oxidase_C"/>
</dbReference>
<dbReference type="InParanoid" id="T1EFZ3"/>
<feature type="domain" description="Acyl-coenzyme A oxidase N-terminal" evidence="17">
    <location>
        <begin position="31"/>
        <end position="150"/>
    </location>
</feature>
<reference evidence="21" key="1">
    <citation type="submission" date="2012-12" db="EMBL/GenBank/DDBJ databases">
        <authorList>
            <person name="Hellsten U."/>
            <person name="Grimwood J."/>
            <person name="Chapman J.A."/>
            <person name="Shapiro H."/>
            <person name="Aerts A."/>
            <person name="Otillar R.P."/>
            <person name="Terry A.Y."/>
            <person name="Boore J.L."/>
            <person name="Simakov O."/>
            <person name="Marletaz F."/>
            <person name="Cho S.-J."/>
            <person name="Edsinger-Gonzales E."/>
            <person name="Havlak P."/>
            <person name="Kuo D.-H."/>
            <person name="Larsson T."/>
            <person name="Lv J."/>
            <person name="Arendt D."/>
            <person name="Savage R."/>
            <person name="Osoegawa K."/>
            <person name="de Jong P."/>
            <person name="Lindberg D.R."/>
            <person name="Seaver E.C."/>
            <person name="Weisblat D.A."/>
            <person name="Putnam N.H."/>
            <person name="Grigoriev I.V."/>
            <person name="Rokhsar D.S."/>
        </authorList>
    </citation>
    <scope>NUCLEOTIDE SEQUENCE</scope>
</reference>
<dbReference type="GO" id="GO:0003997">
    <property type="term" value="F:acyl-CoA oxidase activity"/>
    <property type="evidence" value="ECO:0000318"/>
    <property type="project" value="GO_Central"/>
</dbReference>
<dbReference type="Pfam" id="PF14749">
    <property type="entry name" value="Acyl-CoA_ox_N"/>
    <property type="match status" value="1"/>
</dbReference>
<comment type="cofactor">
    <cofactor evidence="1">
        <name>FAD</name>
        <dbReference type="ChEBI" id="CHEBI:57692"/>
    </cofactor>
</comment>
<keyword evidence="6" id="KW-0547">Nucleotide-binding</keyword>
<keyword evidence="10" id="KW-0560">Oxidoreductase</keyword>
<dbReference type="InterPro" id="IPR012258">
    <property type="entry name" value="Acyl-CoA_oxidase"/>
</dbReference>
<dbReference type="SUPFAM" id="SSF56645">
    <property type="entry name" value="Acyl-CoA dehydrogenase NM domain-like"/>
    <property type="match status" value="1"/>
</dbReference>
<comment type="similarity">
    <text evidence="4 13">Belongs to the acyl-CoA oxidase family.</text>
</comment>
<dbReference type="GO" id="GO:0050660">
    <property type="term" value="F:flavin adenine dinucleotide binding"/>
    <property type="evidence" value="ECO:0000318"/>
    <property type="project" value="GO_Central"/>
</dbReference>
<keyword evidence="9" id="KW-0067">ATP-binding</keyword>
<dbReference type="PANTHER" id="PTHR10909:SF250">
    <property type="entry name" value="PEROXISOMAL ACYL-COENZYME A OXIDASE 1"/>
    <property type="match status" value="1"/>
</dbReference>
<keyword evidence="11" id="KW-0443">Lipid metabolism</keyword>
<organism evidence="20 21">
    <name type="scientific">Helobdella robusta</name>
    <name type="common">Californian leech</name>
    <dbReference type="NCBI Taxonomy" id="6412"/>
    <lineage>
        <taxon>Eukaryota</taxon>
        <taxon>Metazoa</taxon>
        <taxon>Spiralia</taxon>
        <taxon>Lophotrochozoa</taxon>
        <taxon>Annelida</taxon>
        <taxon>Clitellata</taxon>
        <taxon>Hirudinea</taxon>
        <taxon>Rhynchobdellida</taxon>
        <taxon>Glossiphoniidae</taxon>
        <taxon>Helobdella</taxon>
    </lineage>
</organism>
<dbReference type="GO" id="GO:0033540">
    <property type="term" value="P:fatty acid beta-oxidation using acyl-CoA oxidase"/>
    <property type="evidence" value="ECO:0000318"/>
    <property type="project" value="GO_Central"/>
</dbReference>
<dbReference type="GO" id="GO:0005504">
    <property type="term" value="F:fatty acid binding"/>
    <property type="evidence" value="ECO:0000318"/>
    <property type="project" value="GO_Central"/>
</dbReference>
<evidence type="ECO:0000256" key="12">
    <source>
        <dbReference type="ARBA" id="ARBA00023140"/>
    </source>
</evidence>
<dbReference type="SUPFAM" id="SSF47203">
    <property type="entry name" value="Acyl-CoA dehydrogenase C-terminal domain-like"/>
    <property type="match status" value="2"/>
</dbReference>
<feature type="binding site" evidence="15">
    <location>
        <position position="156"/>
    </location>
    <ligand>
        <name>FAD</name>
        <dbReference type="ChEBI" id="CHEBI:57692"/>
    </ligand>
</feature>
<evidence type="ECO:0000259" key="17">
    <source>
        <dbReference type="Pfam" id="PF14749"/>
    </source>
</evidence>
<dbReference type="FunFam" id="1.20.140.10:FF:000013">
    <property type="entry name" value="Acyl-coenzyme A oxidase"/>
    <property type="match status" value="1"/>
</dbReference>
<evidence type="ECO:0000256" key="10">
    <source>
        <dbReference type="ARBA" id="ARBA00023002"/>
    </source>
</evidence>
<dbReference type="InterPro" id="IPR046373">
    <property type="entry name" value="Acyl-CoA_Oxase/DH_mid-dom_sf"/>
</dbReference>
<dbReference type="Gene3D" id="1.20.140.10">
    <property type="entry name" value="Butyryl-CoA Dehydrogenase, subunit A, domain 3"/>
    <property type="match status" value="2"/>
</dbReference>
<accession>T1EFZ3</accession>
<evidence type="ECO:0000256" key="4">
    <source>
        <dbReference type="ARBA" id="ARBA00006288"/>
    </source>
</evidence>
<dbReference type="InterPro" id="IPR037069">
    <property type="entry name" value="AcylCoA_DH/ox_N_sf"/>
</dbReference>
<dbReference type="InterPro" id="IPR036250">
    <property type="entry name" value="AcylCo_DH-like_C"/>
</dbReference>
<dbReference type="Pfam" id="PF22924">
    <property type="entry name" value="ACOX_C_alpha1"/>
    <property type="match status" value="1"/>
</dbReference>
<dbReference type="Proteomes" id="UP000015101">
    <property type="component" value="Unassembled WGS sequence"/>
</dbReference>
<evidence type="ECO:0000256" key="14">
    <source>
        <dbReference type="PIRSR" id="PIRSR000168-1"/>
    </source>
</evidence>
<dbReference type="InterPro" id="IPR029320">
    <property type="entry name" value="Acyl-CoA_ox_N"/>
</dbReference>
<evidence type="ECO:0000313" key="19">
    <source>
        <dbReference type="EMBL" id="ESN97746.1"/>
    </source>
</evidence>
<keyword evidence="12" id="KW-0576">Peroxisome</keyword>
<evidence type="ECO:0000256" key="5">
    <source>
        <dbReference type="ARBA" id="ARBA00022630"/>
    </source>
</evidence>
<dbReference type="HOGENOM" id="CLU_014629_3_1_1"/>
<dbReference type="EMBL" id="KB097304">
    <property type="protein sequence ID" value="ESN97746.1"/>
    <property type="molecule type" value="Genomic_DNA"/>
</dbReference>
<dbReference type="PIRSF" id="PIRSF000168">
    <property type="entry name" value="Acyl-CoA_oxidase"/>
    <property type="match status" value="1"/>
</dbReference>
<reference evidence="20" key="3">
    <citation type="submission" date="2015-06" db="UniProtKB">
        <authorList>
            <consortium name="EnsemblMetazoa"/>
        </authorList>
    </citation>
    <scope>IDENTIFICATION</scope>
</reference>
<dbReference type="GeneID" id="20195495"/>
<dbReference type="GO" id="GO:0071949">
    <property type="term" value="F:FAD binding"/>
    <property type="evidence" value="ECO:0007669"/>
    <property type="project" value="InterPro"/>
</dbReference>
<feature type="domain" description="Acyl-CoA oxidase C-terminal" evidence="16">
    <location>
        <begin position="499"/>
        <end position="669"/>
    </location>
</feature>
<dbReference type="CTD" id="20195495"/>
<dbReference type="AlphaFoldDB" id="T1EFZ3"/>
<keyword evidence="5 13" id="KW-0285">Flavoprotein</keyword>
<dbReference type="Gene3D" id="1.10.540.10">
    <property type="entry name" value="Acyl-CoA dehydrogenase/oxidase, N-terminal domain"/>
    <property type="match status" value="1"/>
</dbReference>
<dbReference type="OMA" id="AHAQYMV"/>
<dbReference type="OrthoDB" id="538336at2759"/>
<dbReference type="GO" id="GO:0005524">
    <property type="term" value="F:ATP binding"/>
    <property type="evidence" value="ECO:0007669"/>
    <property type="project" value="UniProtKB-KW"/>
</dbReference>
<name>T1EFZ3_HELRO</name>
<dbReference type="InterPro" id="IPR009100">
    <property type="entry name" value="AcylCoA_DH/oxidase_NM_dom_sf"/>
</dbReference>
<comment type="subcellular location">
    <subcellularLocation>
        <location evidence="2">Peroxisome</location>
    </subcellularLocation>
</comment>
<feature type="binding site" evidence="15">
    <location>
        <position position="195"/>
    </location>
    <ligand>
        <name>FAD</name>
        <dbReference type="ChEBI" id="CHEBI:57692"/>
    </ligand>
</feature>
<dbReference type="FunFam" id="1.10.540.10:FF:000006">
    <property type="entry name" value="Acyl-coenzyme A oxidase"/>
    <property type="match status" value="1"/>
</dbReference>
<dbReference type="Gene3D" id="2.40.110.10">
    <property type="entry name" value="Butyryl-CoA Dehydrogenase, subunit A, domain 2"/>
    <property type="match status" value="1"/>
</dbReference>
<evidence type="ECO:0000256" key="15">
    <source>
        <dbReference type="PIRSR" id="PIRSR000168-2"/>
    </source>
</evidence>
<sequence>MKQDETMKVKRYDDTNVNPDFVAERKKCTFNIELLTNIIDGSSYLTETRRQAQLAVLNNESFSNLPDRYYASRDEAYAQNIRKSAAYIKLLKEDKSISRAESYFMQCLIFPNEVPPFSLHTTMFTPTFESMADEEQKKLWMPRIENYEILGTYIQTEMGHGTNVRGLETTATFDPSTDEFIIHSPTLTSIKWWPGGLGKTCNCAIVMASLITNGRNEGIHPFIVQLRDFETHEPLKGGLTIGDIGTKLGFHGMDNGFVKFDQFRIPRRNMLMKSAKVTRDGTYQKEKKLEKLKYGSMVFVRAMLVFNQAGQGLAQAVTIAARYSCVRRQSEYAPGQEEPHIIEYQAQQHILFTELAASYIFYIAGNKLRELYFTMNYDIQKGDLSDLPELHALSAGLKALTLDEAVVGIERCRLICGGHGYSAASGIPKIYTEVVAACTYEGVHPVLYLQTARYLLKVYQAALLSSSASSLPDNQSSKYIFRHLHSERPRFHFPLSFVEIVEAFERRALMCIEKASKKLDGLLATGRPHHEAWNYSACYLIRAAKAHSHVYLTSSVHEQLETVRQEDAGVYTVLGQLFELYALKSIVDHAVEFIESCGITTDQINICIERIEALLLNIRPNVLPLVDAFDFPDRLLGSALGCYDGNVYQRLYEYALNSPLNKSTVNVAYFVYYIAINIS</sequence>
<evidence type="ECO:0000256" key="2">
    <source>
        <dbReference type="ARBA" id="ARBA00004275"/>
    </source>
</evidence>
<proteinExistence type="inferred from homology"/>
<evidence type="ECO:0000256" key="13">
    <source>
        <dbReference type="PIRNR" id="PIRNR000168"/>
    </source>
</evidence>
<evidence type="ECO:0000259" key="16">
    <source>
        <dbReference type="Pfam" id="PF01756"/>
    </source>
</evidence>
<comment type="pathway">
    <text evidence="3">Lipid metabolism; peroxisomal fatty acid beta-oxidation.</text>
</comment>
<dbReference type="FunCoup" id="T1EFZ3">
    <property type="interactions" value="1413"/>
</dbReference>
<evidence type="ECO:0000256" key="7">
    <source>
        <dbReference type="ARBA" id="ARBA00022827"/>
    </source>
</evidence>
<evidence type="ECO:0000256" key="11">
    <source>
        <dbReference type="ARBA" id="ARBA00023098"/>
    </source>
</evidence>
<gene>
    <name evidence="20" type="primary">20195495</name>
    <name evidence="19" type="ORF">HELRODRAFT_114129</name>
</gene>
<evidence type="ECO:0000256" key="9">
    <source>
        <dbReference type="ARBA" id="ARBA00022840"/>
    </source>
</evidence>
<dbReference type="GO" id="GO:0005777">
    <property type="term" value="C:peroxisome"/>
    <property type="evidence" value="ECO:0000318"/>
    <property type="project" value="GO_Central"/>
</dbReference>
<feature type="domain" description="Acyl-CoA oxidase C-alpha1" evidence="18">
    <location>
        <begin position="294"/>
        <end position="456"/>
    </location>
</feature>
<keyword evidence="7 13" id="KW-0274">FAD</keyword>
<evidence type="ECO:0000259" key="18">
    <source>
        <dbReference type="Pfam" id="PF22924"/>
    </source>
</evidence>
<reference evidence="19 21" key="2">
    <citation type="journal article" date="2013" name="Nature">
        <title>Insights into bilaterian evolution from three spiralian genomes.</title>
        <authorList>
            <person name="Simakov O."/>
            <person name="Marletaz F."/>
            <person name="Cho S.J."/>
            <person name="Edsinger-Gonzales E."/>
            <person name="Havlak P."/>
            <person name="Hellsten U."/>
            <person name="Kuo D.H."/>
            <person name="Larsson T."/>
            <person name="Lv J."/>
            <person name="Arendt D."/>
            <person name="Savage R."/>
            <person name="Osoegawa K."/>
            <person name="de Jong P."/>
            <person name="Grimwood J."/>
            <person name="Chapman J.A."/>
            <person name="Shapiro H."/>
            <person name="Aerts A."/>
            <person name="Otillar R.P."/>
            <person name="Terry A.Y."/>
            <person name="Boore J.L."/>
            <person name="Grigoriev I.V."/>
            <person name="Lindberg D.R."/>
            <person name="Seaver E.C."/>
            <person name="Weisblat D.A."/>
            <person name="Putnam N.H."/>
            <person name="Rokhsar D.S."/>
        </authorList>
    </citation>
    <scope>NUCLEOTIDE SEQUENCE</scope>
</reference>
<dbReference type="PANTHER" id="PTHR10909">
    <property type="entry name" value="ELECTRON TRANSPORT OXIDOREDUCTASE"/>
    <property type="match status" value="1"/>
</dbReference>
<dbReference type="RefSeq" id="XP_009024203.1">
    <property type="nucleotide sequence ID" value="XM_009025955.1"/>
</dbReference>
<evidence type="ECO:0000313" key="21">
    <source>
        <dbReference type="Proteomes" id="UP000015101"/>
    </source>
</evidence>
<evidence type="ECO:0000256" key="6">
    <source>
        <dbReference type="ARBA" id="ARBA00022741"/>
    </source>
</evidence>
<keyword evidence="21" id="KW-1185">Reference proteome</keyword>
<feature type="active site" description="Proton acceptor" evidence="14">
    <location>
        <position position="441"/>
    </location>
</feature>
<evidence type="ECO:0000256" key="1">
    <source>
        <dbReference type="ARBA" id="ARBA00001974"/>
    </source>
</evidence>
<keyword evidence="8" id="KW-0276">Fatty acid metabolism</keyword>
<evidence type="ECO:0000256" key="3">
    <source>
        <dbReference type="ARBA" id="ARBA00004846"/>
    </source>
</evidence>
<dbReference type="Pfam" id="PF01756">
    <property type="entry name" value="ACOX"/>
    <property type="match status" value="1"/>
</dbReference>
<protein>
    <recommendedName>
        <fullName evidence="13">Acyl-coenzyme A oxidase</fullName>
    </recommendedName>
</protein>
<dbReference type="InterPro" id="IPR055060">
    <property type="entry name" value="ACOX_C_alpha1"/>
</dbReference>